<dbReference type="Gene3D" id="3.30.460.10">
    <property type="entry name" value="Beta Polymerase, domain 2"/>
    <property type="match status" value="1"/>
</dbReference>
<dbReference type="HOGENOM" id="CLU_130257_10_1_10"/>
<evidence type="ECO:0000256" key="4">
    <source>
        <dbReference type="ARBA" id="ARBA00022695"/>
    </source>
</evidence>
<evidence type="ECO:0000256" key="8">
    <source>
        <dbReference type="ARBA" id="ARBA00022842"/>
    </source>
</evidence>
<dbReference type="InterPro" id="IPR043519">
    <property type="entry name" value="NT_sf"/>
</dbReference>
<keyword evidence="5" id="KW-0479">Metal-binding</keyword>
<dbReference type="eggNOG" id="COG1669">
    <property type="taxonomic scope" value="Bacteria"/>
</dbReference>
<feature type="domain" description="Polymerase nucleotidyl transferase" evidence="10">
    <location>
        <begin position="19"/>
        <end position="102"/>
    </location>
</feature>
<dbReference type="GO" id="GO:0046872">
    <property type="term" value="F:metal ion binding"/>
    <property type="evidence" value="ECO:0007669"/>
    <property type="project" value="UniProtKB-KW"/>
</dbReference>
<evidence type="ECO:0000256" key="2">
    <source>
        <dbReference type="ARBA" id="ARBA00022649"/>
    </source>
</evidence>
<keyword evidence="6" id="KW-0547">Nucleotide-binding</keyword>
<dbReference type="PANTHER" id="PTHR33571:SF14">
    <property type="entry name" value="PROTEIN ADENYLYLTRANSFERASE MJ0435-RELATED"/>
    <property type="match status" value="1"/>
</dbReference>
<dbReference type="GO" id="GO:0005524">
    <property type="term" value="F:ATP binding"/>
    <property type="evidence" value="ECO:0007669"/>
    <property type="project" value="UniProtKB-KW"/>
</dbReference>
<dbReference type="InterPro" id="IPR002934">
    <property type="entry name" value="Polymerase_NTP_transf_dom"/>
</dbReference>
<accession>D0MKI6</accession>
<evidence type="ECO:0000313" key="12">
    <source>
        <dbReference type="Proteomes" id="UP000002221"/>
    </source>
</evidence>
<dbReference type="AlphaFoldDB" id="D0MKI6"/>
<keyword evidence="4" id="KW-0548">Nucleotidyltransferase</keyword>
<dbReference type="InterPro" id="IPR052038">
    <property type="entry name" value="Type-VII_TA_antitoxin"/>
</dbReference>
<reference evidence="11 12" key="1">
    <citation type="journal article" date="2009" name="Stand. Genomic Sci.">
        <title>Complete genome sequence of Rhodothermus marinus type strain (R-10).</title>
        <authorList>
            <person name="Nolan M."/>
            <person name="Tindall B.J."/>
            <person name="Pomrenke H."/>
            <person name="Lapidus A."/>
            <person name="Copeland A."/>
            <person name="Glavina Del Rio T."/>
            <person name="Lucas S."/>
            <person name="Chen F."/>
            <person name="Tice H."/>
            <person name="Cheng J.F."/>
            <person name="Saunders E."/>
            <person name="Han C."/>
            <person name="Bruce D."/>
            <person name="Goodwin L."/>
            <person name="Chain P."/>
            <person name="Pitluck S."/>
            <person name="Ovchinikova G."/>
            <person name="Pati A."/>
            <person name="Ivanova N."/>
            <person name="Mavromatis K."/>
            <person name="Chen A."/>
            <person name="Palaniappan K."/>
            <person name="Land M."/>
            <person name="Hauser L."/>
            <person name="Chang Y.J."/>
            <person name="Jeffries C.D."/>
            <person name="Brettin T."/>
            <person name="Goker M."/>
            <person name="Bristow J."/>
            <person name="Eisen J.A."/>
            <person name="Markowitz V."/>
            <person name="Hugenholtz P."/>
            <person name="Kyrpides N.C."/>
            <person name="Klenk H.P."/>
            <person name="Detter J.C."/>
        </authorList>
    </citation>
    <scope>NUCLEOTIDE SEQUENCE [LARGE SCALE GENOMIC DNA]</scope>
    <source>
        <strain evidence="12">ATCC 43812 / DSM 4252 / R-10</strain>
    </source>
</reference>
<organism evidence="11 12">
    <name type="scientific">Rhodothermus marinus (strain ATCC 43812 / DSM 4252 / R-10)</name>
    <name type="common">Rhodothermus obamensis</name>
    <dbReference type="NCBI Taxonomy" id="518766"/>
    <lineage>
        <taxon>Bacteria</taxon>
        <taxon>Pseudomonadati</taxon>
        <taxon>Rhodothermota</taxon>
        <taxon>Rhodothermia</taxon>
        <taxon>Rhodothermales</taxon>
        <taxon>Rhodothermaceae</taxon>
        <taxon>Rhodothermus</taxon>
    </lineage>
</organism>
<keyword evidence="2" id="KW-1277">Toxin-antitoxin system</keyword>
<evidence type="ECO:0000256" key="9">
    <source>
        <dbReference type="ARBA" id="ARBA00038276"/>
    </source>
</evidence>
<keyword evidence="12" id="KW-1185">Reference proteome</keyword>
<dbReference type="EMBL" id="CP001807">
    <property type="protein sequence ID" value="ACY48898.1"/>
    <property type="molecule type" value="Genomic_DNA"/>
</dbReference>
<evidence type="ECO:0000256" key="6">
    <source>
        <dbReference type="ARBA" id="ARBA00022741"/>
    </source>
</evidence>
<gene>
    <name evidence="11" type="ordered locus">Rmar_2017</name>
</gene>
<dbReference type="CDD" id="cd05403">
    <property type="entry name" value="NT_KNTase_like"/>
    <property type="match status" value="1"/>
</dbReference>
<dbReference type="GO" id="GO:0016779">
    <property type="term" value="F:nucleotidyltransferase activity"/>
    <property type="evidence" value="ECO:0007669"/>
    <property type="project" value="UniProtKB-KW"/>
</dbReference>
<dbReference type="Proteomes" id="UP000002221">
    <property type="component" value="Chromosome"/>
</dbReference>
<keyword evidence="7" id="KW-0067">ATP-binding</keyword>
<protein>
    <submittedName>
        <fullName evidence="11">DNA polymerase beta domain protein region</fullName>
    </submittedName>
</protein>
<keyword evidence="3" id="KW-0808">Transferase</keyword>
<dbReference type="KEGG" id="rmr:Rmar_2017"/>
<proteinExistence type="inferred from homology"/>
<comment type="cofactor">
    <cofactor evidence="1">
        <name>Mg(2+)</name>
        <dbReference type="ChEBI" id="CHEBI:18420"/>
    </cofactor>
</comment>
<sequence>MHPVVRKSLQDILARLACHREALQQQFGVRRLGLFGSRVRNDFREDSDIDILVVFEQSPGWEIVDLKTYLEDLLREPVDLVTENAVRRRPLLWDSIQQELVYV</sequence>
<dbReference type="PANTHER" id="PTHR33571">
    <property type="entry name" value="SSL8005 PROTEIN"/>
    <property type="match status" value="1"/>
</dbReference>
<evidence type="ECO:0000259" key="10">
    <source>
        <dbReference type="Pfam" id="PF01909"/>
    </source>
</evidence>
<dbReference type="Pfam" id="PF01909">
    <property type="entry name" value="NTP_transf_2"/>
    <property type="match status" value="1"/>
</dbReference>
<dbReference type="STRING" id="518766.Rmar_2017"/>
<evidence type="ECO:0000256" key="1">
    <source>
        <dbReference type="ARBA" id="ARBA00001946"/>
    </source>
</evidence>
<evidence type="ECO:0000256" key="7">
    <source>
        <dbReference type="ARBA" id="ARBA00022840"/>
    </source>
</evidence>
<comment type="similarity">
    <text evidence="9">Belongs to the MntA antitoxin family.</text>
</comment>
<name>D0MKI6_RHOM4</name>
<evidence type="ECO:0000256" key="3">
    <source>
        <dbReference type="ARBA" id="ARBA00022679"/>
    </source>
</evidence>
<dbReference type="SUPFAM" id="SSF81301">
    <property type="entry name" value="Nucleotidyltransferase"/>
    <property type="match status" value="1"/>
</dbReference>
<evidence type="ECO:0000256" key="5">
    <source>
        <dbReference type="ARBA" id="ARBA00022723"/>
    </source>
</evidence>
<keyword evidence="8" id="KW-0460">Magnesium</keyword>
<evidence type="ECO:0000313" key="11">
    <source>
        <dbReference type="EMBL" id="ACY48898.1"/>
    </source>
</evidence>